<evidence type="ECO:0000256" key="8">
    <source>
        <dbReference type="ARBA" id="ARBA00023012"/>
    </source>
</evidence>
<dbReference type="AlphaFoldDB" id="I7LCA2"/>
<dbReference type="GO" id="GO:0005524">
    <property type="term" value="F:ATP binding"/>
    <property type="evidence" value="ECO:0007669"/>
    <property type="project" value="UniProtKB-KW"/>
</dbReference>
<dbReference type="InterPro" id="IPR050482">
    <property type="entry name" value="Sensor_HK_TwoCompSys"/>
</dbReference>
<dbReference type="GO" id="GO:0000155">
    <property type="term" value="F:phosphorelay sensor kinase activity"/>
    <property type="evidence" value="ECO:0007669"/>
    <property type="project" value="InterPro"/>
</dbReference>
<evidence type="ECO:0000313" key="12">
    <source>
        <dbReference type="EMBL" id="EJZ81769.1"/>
    </source>
</evidence>
<evidence type="ECO:0000256" key="7">
    <source>
        <dbReference type="ARBA" id="ARBA00022840"/>
    </source>
</evidence>
<dbReference type="EC" id="2.7.13.3" evidence="2"/>
<keyword evidence="9" id="KW-0472">Membrane</keyword>
<evidence type="ECO:0000256" key="9">
    <source>
        <dbReference type="SAM" id="Phobius"/>
    </source>
</evidence>
<dbReference type="GO" id="GO:0046983">
    <property type="term" value="F:protein dimerization activity"/>
    <property type="evidence" value="ECO:0007669"/>
    <property type="project" value="InterPro"/>
</dbReference>
<keyword evidence="3" id="KW-0597">Phosphoprotein</keyword>
<evidence type="ECO:0000259" key="10">
    <source>
        <dbReference type="Pfam" id="PF07730"/>
    </source>
</evidence>
<gene>
    <name evidence="11" type="ORF">BN46_1048</name>
    <name evidence="12" type="ORF">HMPREF9719_01286</name>
</gene>
<dbReference type="Proteomes" id="UP000011016">
    <property type="component" value="Unassembled WGS sequence"/>
</dbReference>
<dbReference type="eggNOG" id="COG4585">
    <property type="taxonomic scope" value="Bacteria"/>
</dbReference>
<dbReference type="InterPro" id="IPR036890">
    <property type="entry name" value="HATPase_C_sf"/>
</dbReference>
<feature type="transmembrane region" description="Helical" evidence="9">
    <location>
        <begin position="37"/>
        <end position="55"/>
    </location>
</feature>
<evidence type="ECO:0000256" key="5">
    <source>
        <dbReference type="ARBA" id="ARBA00022741"/>
    </source>
</evidence>
<dbReference type="PANTHER" id="PTHR24421">
    <property type="entry name" value="NITRATE/NITRITE SENSOR PROTEIN NARX-RELATED"/>
    <property type="match status" value="1"/>
</dbReference>
<dbReference type="PATRIC" id="fig|883169.3.peg.1234"/>
<evidence type="ECO:0000256" key="1">
    <source>
        <dbReference type="ARBA" id="ARBA00000085"/>
    </source>
</evidence>
<feature type="transmembrane region" description="Helical" evidence="9">
    <location>
        <begin position="90"/>
        <end position="109"/>
    </location>
</feature>
<evidence type="ECO:0000256" key="6">
    <source>
        <dbReference type="ARBA" id="ARBA00022777"/>
    </source>
</evidence>
<dbReference type="OrthoDB" id="227596at2"/>
<evidence type="ECO:0000313" key="13">
    <source>
        <dbReference type="Proteomes" id="UP000006078"/>
    </source>
</evidence>
<dbReference type="GO" id="GO:0016020">
    <property type="term" value="C:membrane"/>
    <property type="evidence" value="ECO:0007669"/>
    <property type="project" value="InterPro"/>
</dbReference>
<comment type="caution">
    <text evidence="11">The sequence shown here is derived from an EMBL/GenBank/DDBJ whole genome shotgun (WGS) entry which is preliminary data.</text>
</comment>
<reference evidence="12 13" key="2">
    <citation type="submission" date="2012-08" db="EMBL/GenBank/DDBJ databases">
        <title>The Genome Sequence of Turicella otitidis ATCC 51513.</title>
        <authorList>
            <consortium name="The Broad Institute Genome Sequencing Platform"/>
            <person name="Earl A."/>
            <person name="Ward D."/>
            <person name="Feldgarden M."/>
            <person name="Gevers D."/>
            <person name="Huys G."/>
            <person name="Walker B."/>
            <person name="Young S.K."/>
            <person name="Zeng Q."/>
            <person name="Gargeya S."/>
            <person name="Fitzgerald M."/>
            <person name="Haas B."/>
            <person name="Abouelleil A."/>
            <person name="Alvarado L."/>
            <person name="Arachchi H.M."/>
            <person name="Berlin A.M."/>
            <person name="Chapman S.B."/>
            <person name="Goldberg J."/>
            <person name="Griggs A."/>
            <person name="Gujja S."/>
            <person name="Hansen M."/>
            <person name="Howarth C."/>
            <person name="Imamovic A."/>
            <person name="Larimer J."/>
            <person name="McCowen C."/>
            <person name="Montmayeur A."/>
            <person name="Murphy C."/>
            <person name="Neiman D."/>
            <person name="Pearson M."/>
            <person name="Priest M."/>
            <person name="Roberts A."/>
            <person name="Saif S."/>
            <person name="Shea T."/>
            <person name="Sisk P."/>
            <person name="Sykes S."/>
            <person name="Wortman J."/>
            <person name="Nusbaum C."/>
            <person name="Birren B."/>
        </authorList>
    </citation>
    <scope>NUCLEOTIDE SEQUENCE [LARGE SCALE GENOMIC DNA]</scope>
    <source>
        <strain evidence="12 13">ATCC 51513</strain>
    </source>
</reference>
<keyword evidence="9" id="KW-1133">Transmembrane helix</keyword>
<dbReference type="InterPro" id="IPR011712">
    <property type="entry name" value="Sig_transdc_His_kin_sub3_dim/P"/>
</dbReference>
<keyword evidence="7" id="KW-0067">ATP-binding</keyword>
<keyword evidence="9" id="KW-0812">Transmembrane</keyword>
<dbReference type="PANTHER" id="PTHR24421:SF10">
    <property type="entry name" value="NITRATE_NITRITE SENSOR PROTEIN NARQ"/>
    <property type="match status" value="1"/>
</dbReference>
<name>I7LCA2_9CORY</name>
<dbReference type="Pfam" id="PF07730">
    <property type="entry name" value="HisKA_3"/>
    <property type="match status" value="1"/>
</dbReference>
<proteinExistence type="predicted"/>
<protein>
    <recommendedName>
        <fullName evidence="2">histidine kinase</fullName>
        <ecNumber evidence="2">2.7.13.3</ecNumber>
    </recommendedName>
</protein>
<comment type="catalytic activity">
    <reaction evidence="1">
        <text>ATP + protein L-histidine = ADP + protein N-phospho-L-histidine.</text>
        <dbReference type="EC" id="2.7.13.3"/>
    </reaction>
</comment>
<dbReference type="CDD" id="cd16917">
    <property type="entry name" value="HATPase_UhpB-NarQ-NarX-like"/>
    <property type="match status" value="1"/>
</dbReference>
<organism evidence="11 14">
    <name type="scientific">Corynebacterium otitidis ATCC 51513</name>
    <dbReference type="NCBI Taxonomy" id="883169"/>
    <lineage>
        <taxon>Bacteria</taxon>
        <taxon>Bacillati</taxon>
        <taxon>Actinomycetota</taxon>
        <taxon>Actinomycetes</taxon>
        <taxon>Mycobacteriales</taxon>
        <taxon>Corynebacteriaceae</taxon>
        <taxon>Corynebacterium</taxon>
    </lineage>
</organism>
<accession>I7LCA2</accession>
<evidence type="ECO:0000256" key="2">
    <source>
        <dbReference type="ARBA" id="ARBA00012438"/>
    </source>
</evidence>
<keyword evidence="13" id="KW-1185">Reference proteome</keyword>
<evidence type="ECO:0000313" key="14">
    <source>
        <dbReference type="Proteomes" id="UP000011016"/>
    </source>
</evidence>
<dbReference type="Proteomes" id="UP000006078">
    <property type="component" value="Unassembled WGS sequence"/>
</dbReference>
<evidence type="ECO:0000256" key="4">
    <source>
        <dbReference type="ARBA" id="ARBA00022679"/>
    </source>
</evidence>
<reference evidence="11 14" key="1">
    <citation type="journal article" date="2012" name="J. Bacteriol.">
        <title>Draft Genome Sequence of Turicella otitidis ATCC 51513, Isolated from Middle Ear Fluid from a Child with Otitis Media.</title>
        <authorList>
            <person name="Brinkrolf K."/>
            <person name="Schneider J."/>
            <person name="Knecht M."/>
            <person name="Ruckert C."/>
            <person name="Tauch A."/>
        </authorList>
    </citation>
    <scope>NUCLEOTIDE SEQUENCE [LARGE SCALE GENOMIC DNA]</scope>
    <source>
        <strain evidence="11 14">ATCC 51513</strain>
    </source>
</reference>
<evidence type="ECO:0000256" key="3">
    <source>
        <dbReference type="ARBA" id="ARBA00022553"/>
    </source>
</evidence>
<keyword evidence="8" id="KW-0902">Two-component regulatory system</keyword>
<keyword evidence="5" id="KW-0547">Nucleotide-binding</keyword>
<keyword evidence="6 11" id="KW-0418">Kinase</keyword>
<feature type="transmembrane region" description="Helical" evidence="9">
    <location>
        <begin position="62"/>
        <end position="84"/>
    </location>
</feature>
<keyword evidence="4" id="KW-0808">Transferase</keyword>
<feature type="transmembrane region" description="Helical" evidence="9">
    <location>
        <begin position="12"/>
        <end position="31"/>
    </location>
</feature>
<dbReference type="RefSeq" id="WP_004601176.1">
    <property type="nucleotide sequence ID" value="NZ_HF541867.1"/>
</dbReference>
<dbReference type="EMBL" id="AHAE01000062">
    <property type="protein sequence ID" value="EJZ81769.1"/>
    <property type="molecule type" value="Genomic_DNA"/>
</dbReference>
<feature type="domain" description="Signal transduction histidine kinase subgroup 3 dimerisation and phosphoacceptor" evidence="10">
    <location>
        <begin position="183"/>
        <end position="248"/>
    </location>
</feature>
<feature type="transmembrane region" description="Helical" evidence="9">
    <location>
        <begin position="130"/>
        <end position="151"/>
    </location>
</feature>
<dbReference type="EMBL" id="CAJZ01000148">
    <property type="protein sequence ID" value="CCI83774.1"/>
    <property type="molecule type" value="Genomic_DNA"/>
</dbReference>
<dbReference type="Gene3D" id="3.30.565.10">
    <property type="entry name" value="Histidine kinase-like ATPase, C-terminal domain"/>
    <property type="match status" value="1"/>
</dbReference>
<dbReference type="Gene3D" id="1.20.5.1930">
    <property type="match status" value="1"/>
</dbReference>
<evidence type="ECO:0000313" key="11">
    <source>
        <dbReference type="EMBL" id="CCI83774.1"/>
    </source>
</evidence>
<sequence>MTTKPAGLRAAPWARSGAYVVAIAAVSLLSAAETTGWQRGGVLALGALAAAASLWRRRFPYLLVACACAMTALATQALLVPALFNLGVRRARAGALVAAGVSVGLLAIVSSRGERVVSIEGIDLDATSGLVGWALNALAIVAVPYAAGAFVSTRRALTDSLRARAEHAEAERAARAAEAVLRERARIAADAHDVLGHKLSLVALQAGGLELHAGDGAEVVAEQARLLRRSARDALDELRVVIGSLEEAGSEAAGDPRATSSAGPAGIRRLVAESRRAGAAVDLVDDRLKAGAALPPETAGAAFRIVQECLTNAHRHSPGAPVRVVLSGGPGESLRIECRNAVAEAPRRAALRAGGRGLAGMQRQASRAGGRLVAFEEDSVFVVRAELPWPDPVTTAGEDR</sequence>
<dbReference type="HOGENOM" id="CLU_000445_20_1_11"/>